<dbReference type="Proteomes" id="UP000783686">
    <property type="component" value="Unassembled WGS sequence"/>
</dbReference>
<keyword evidence="3" id="KW-1185">Reference proteome</keyword>
<accession>A0A811LAK5</accession>
<feature type="compositionally biased region" description="Basic and acidic residues" evidence="1">
    <location>
        <begin position="31"/>
        <end position="42"/>
    </location>
</feature>
<evidence type="ECO:0000256" key="1">
    <source>
        <dbReference type="SAM" id="MobiDB-lite"/>
    </source>
</evidence>
<sequence length="88" mass="9955">MVTMETNSPNQPFRSVSSQEAVDAIPCQGEAHQKPGPQHERNPASLQQVLPRNNDYLLHNSVQSTFEKQRNIKNNITISTHKLTQHNP</sequence>
<organism evidence="2 3">
    <name type="scientific">Bursaphelenchus okinawaensis</name>
    <dbReference type="NCBI Taxonomy" id="465554"/>
    <lineage>
        <taxon>Eukaryota</taxon>
        <taxon>Metazoa</taxon>
        <taxon>Ecdysozoa</taxon>
        <taxon>Nematoda</taxon>
        <taxon>Chromadorea</taxon>
        <taxon>Rhabditida</taxon>
        <taxon>Tylenchina</taxon>
        <taxon>Tylenchomorpha</taxon>
        <taxon>Aphelenchoidea</taxon>
        <taxon>Aphelenchoididae</taxon>
        <taxon>Bursaphelenchus</taxon>
    </lineage>
</organism>
<feature type="compositionally biased region" description="Polar residues" evidence="1">
    <location>
        <begin position="1"/>
        <end position="20"/>
    </location>
</feature>
<evidence type="ECO:0000313" key="2">
    <source>
        <dbReference type="EMBL" id="CAD5224194.1"/>
    </source>
</evidence>
<dbReference type="EMBL" id="CAJFDH010000005">
    <property type="protein sequence ID" value="CAD5224194.1"/>
    <property type="molecule type" value="Genomic_DNA"/>
</dbReference>
<evidence type="ECO:0000313" key="3">
    <source>
        <dbReference type="Proteomes" id="UP000614601"/>
    </source>
</evidence>
<protein>
    <submittedName>
        <fullName evidence="2">Uncharacterized protein</fullName>
    </submittedName>
</protein>
<dbReference type="Proteomes" id="UP000614601">
    <property type="component" value="Unassembled WGS sequence"/>
</dbReference>
<dbReference type="EMBL" id="CAJFCW020000005">
    <property type="protein sequence ID" value="CAG9119740.1"/>
    <property type="molecule type" value="Genomic_DNA"/>
</dbReference>
<gene>
    <name evidence="2" type="ORF">BOKJ2_LOCUS10957</name>
</gene>
<dbReference type="AlphaFoldDB" id="A0A811LAK5"/>
<feature type="region of interest" description="Disordered" evidence="1">
    <location>
        <begin position="1"/>
        <end position="52"/>
    </location>
</feature>
<proteinExistence type="predicted"/>
<name>A0A811LAK5_9BILA</name>
<comment type="caution">
    <text evidence="2">The sequence shown here is derived from an EMBL/GenBank/DDBJ whole genome shotgun (WGS) entry which is preliminary data.</text>
</comment>
<reference evidence="2" key="1">
    <citation type="submission" date="2020-09" db="EMBL/GenBank/DDBJ databases">
        <authorList>
            <person name="Kikuchi T."/>
        </authorList>
    </citation>
    <scope>NUCLEOTIDE SEQUENCE</scope>
    <source>
        <strain evidence="2">SH1</strain>
    </source>
</reference>